<name>A0A482UA17_9PSED</name>
<protein>
    <submittedName>
        <fullName evidence="7">LysR family transcriptional regulator</fullName>
    </submittedName>
</protein>
<dbReference type="InterPro" id="IPR036390">
    <property type="entry name" value="WH_DNA-bd_sf"/>
</dbReference>
<accession>A0A482UA17</accession>
<gene>
    <name evidence="7" type="ORF">EJA06_002580</name>
</gene>
<dbReference type="OrthoDB" id="5289754at2"/>
<organism evidence="7 8">
    <name type="scientific">Pseudomonas songnenensis</name>
    <dbReference type="NCBI Taxonomy" id="1176259"/>
    <lineage>
        <taxon>Bacteria</taxon>
        <taxon>Pseudomonadati</taxon>
        <taxon>Pseudomonadota</taxon>
        <taxon>Gammaproteobacteria</taxon>
        <taxon>Pseudomonadales</taxon>
        <taxon>Pseudomonadaceae</taxon>
        <taxon>Pseudomonas</taxon>
    </lineage>
</organism>
<dbReference type="PRINTS" id="PR00039">
    <property type="entry name" value="HTHLYSR"/>
</dbReference>
<evidence type="ECO:0000256" key="3">
    <source>
        <dbReference type="ARBA" id="ARBA00023125"/>
    </source>
</evidence>
<evidence type="ECO:0000256" key="4">
    <source>
        <dbReference type="ARBA" id="ARBA00023163"/>
    </source>
</evidence>
<feature type="region of interest" description="Disordered" evidence="5">
    <location>
        <begin position="292"/>
        <end position="314"/>
    </location>
</feature>
<dbReference type="SUPFAM" id="SSF46785">
    <property type="entry name" value="Winged helix' DNA-binding domain"/>
    <property type="match status" value="1"/>
</dbReference>
<dbReference type="Gene3D" id="1.10.10.10">
    <property type="entry name" value="Winged helix-like DNA-binding domain superfamily/Winged helix DNA-binding domain"/>
    <property type="match status" value="1"/>
</dbReference>
<dbReference type="AlphaFoldDB" id="A0A482UA17"/>
<evidence type="ECO:0000256" key="2">
    <source>
        <dbReference type="ARBA" id="ARBA00023015"/>
    </source>
</evidence>
<dbReference type="FunFam" id="1.10.10.10:FF:000001">
    <property type="entry name" value="LysR family transcriptional regulator"/>
    <property type="match status" value="1"/>
</dbReference>
<dbReference type="RefSeq" id="WP_126188584.1">
    <property type="nucleotide sequence ID" value="NZ_RWYU02000001.1"/>
</dbReference>
<dbReference type="Pfam" id="PF00126">
    <property type="entry name" value="HTH_1"/>
    <property type="match status" value="1"/>
</dbReference>
<dbReference type="PROSITE" id="PS50931">
    <property type="entry name" value="HTH_LYSR"/>
    <property type="match status" value="1"/>
</dbReference>
<dbReference type="GO" id="GO:0003677">
    <property type="term" value="F:DNA binding"/>
    <property type="evidence" value="ECO:0007669"/>
    <property type="project" value="UniProtKB-KW"/>
</dbReference>
<evidence type="ECO:0000313" key="7">
    <source>
        <dbReference type="EMBL" id="RYJ64149.1"/>
    </source>
</evidence>
<reference evidence="7 8" key="1">
    <citation type="submission" date="2019-01" db="EMBL/GenBank/DDBJ databases">
        <title>High-quality draft genome of. Pseudomonas songnenensis str. L103, a full-fledged denitrifier isolated from 100 meters deep aquifer in a heavily nitrogen fertilized agricultural area.</title>
        <authorList>
            <person name="Liu M."/>
            <person name="Liu B."/>
        </authorList>
    </citation>
    <scope>NUCLEOTIDE SEQUENCE [LARGE SCALE GENOMIC DNA]</scope>
    <source>
        <strain evidence="7 8">L103</strain>
    </source>
</reference>
<keyword evidence="2" id="KW-0805">Transcription regulation</keyword>
<evidence type="ECO:0000259" key="6">
    <source>
        <dbReference type="PROSITE" id="PS50931"/>
    </source>
</evidence>
<keyword evidence="3" id="KW-0238">DNA-binding</keyword>
<dbReference type="Proteomes" id="UP000282800">
    <property type="component" value="Unassembled WGS sequence"/>
</dbReference>
<evidence type="ECO:0000256" key="1">
    <source>
        <dbReference type="ARBA" id="ARBA00009437"/>
    </source>
</evidence>
<dbReference type="PANTHER" id="PTHR30346">
    <property type="entry name" value="TRANSCRIPTIONAL DUAL REGULATOR HCAR-RELATED"/>
    <property type="match status" value="1"/>
</dbReference>
<dbReference type="InterPro" id="IPR005119">
    <property type="entry name" value="LysR_subst-bd"/>
</dbReference>
<evidence type="ECO:0000256" key="5">
    <source>
        <dbReference type="SAM" id="MobiDB-lite"/>
    </source>
</evidence>
<comment type="similarity">
    <text evidence="1">Belongs to the LysR transcriptional regulatory family.</text>
</comment>
<dbReference type="InterPro" id="IPR036388">
    <property type="entry name" value="WH-like_DNA-bd_sf"/>
</dbReference>
<dbReference type="GO" id="GO:0003700">
    <property type="term" value="F:DNA-binding transcription factor activity"/>
    <property type="evidence" value="ECO:0007669"/>
    <property type="project" value="InterPro"/>
</dbReference>
<comment type="caution">
    <text evidence="7">The sequence shown here is derived from an EMBL/GenBank/DDBJ whole genome shotgun (WGS) entry which is preliminary data.</text>
</comment>
<proteinExistence type="inferred from homology"/>
<dbReference type="EMBL" id="RWYU02000001">
    <property type="protein sequence ID" value="RYJ64149.1"/>
    <property type="molecule type" value="Genomic_DNA"/>
</dbReference>
<sequence>MFELAQLRCFTTLASELNFRRAAERLNMTQPPLSRQIQLLEHQLGVALFTRSTRSVALTAAGRAFFVEAQALLDQAHRAAQGARLAALGESGSLTISFVASAVYDFLPRAITQIRRERPGVAINLLETTTFEQLQALRGRRVDLAVVREPLQQPGLVSECLLREPFVLAAPVGHPLAQHPAPTLVMLHGEPFILYAHGAWQPFNELHTGLFRAAGLGLALVPRGASAIRFQQVRFRELPLPAGICAELHLAWRDDNDNPALEAARDAVRQAAGGRRHCPQPAAALAPIPAVPALNRTGAQPHGARSTRSSVSRS</sequence>
<dbReference type="PANTHER" id="PTHR30346:SF0">
    <property type="entry name" value="HCA OPERON TRANSCRIPTIONAL ACTIVATOR HCAR"/>
    <property type="match status" value="1"/>
</dbReference>
<keyword evidence="4" id="KW-0804">Transcription</keyword>
<dbReference type="GO" id="GO:0032993">
    <property type="term" value="C:protein-DNA complex"/>
    <property type="evidence" value="ECO:0007669"/>
    <property type="project" value="TreeGrafter"/>
</dbReference>
<dbReference type="SUPFAM" id="SSF53850">
    <property type="entry name" value="Periplasmic binding protein-like II"/>
    <property type="match status" value="1"/>
</dbReference>
<feature type="domain" description="HTH lysR-type" evidence="6">
    <location>
        <begin position="2"/>
        <end position="59"/>
    </location>
</feature>
<evidence type="ECO:0000313" key="8">
    <source>
        <dbReference type="Proteomes" id="UP000282800"/>
    </source>
</evidence>
<dbReference type="Pfam" id="PF03466">
    <property type="entry name" value="LysR_substrate"/>
    <property type="match status" value="1"/>
</dbReference>
<dbReference type="Gene3D" id="3.40.190.10">
    <property type="entry name" value="Periplasmic binding protein-like II"/>
    <property type="match status" value="4"/>
</dbReference>
<dbReference type="InterPro" id="IPR000847">
    <property type="entry name" value="LysR_HTH_N"/>
</dbReference>